<comment type="caution">
    <text evidence="1">The sequence shown here is derived from an EMBL/GenBank/DDBJ whole genome shotgun (WGS) entry which is preliminary data.</text>
</comment>
<evidence type="ECO:0000313" key="1">
    <source>
        <dbReference type="EMBL" id="EKO15490.1"/>
    </source>
</evidence>
<accession>A0A0E2B2J8</accession>
<dbReference type="EMBL" id="AHMY02000045">
    <property type="protein sequence ID" value="EKO15490.1"/>
    <property type="molecule type" value="Genomic_DNA"/>
</dbReference>
<dbReference type="Proteomes" id="UP000006253">
    <property type="component" value="Unassembled WGS sequence"/>
</dbReference>
<name>A0A0E2B2J8_9LEPT</name>
<dbReference type="AlphaFoldDB" id="A0A0E2B2J8"/>
<evidence type="ECO:0000313" key="2">
    <source>
        <dbReference type="Proteomes" id="UP000006253"/>
    </source>
</evidence>
<reference evidence="1 2" key="1">
    <citation type="submission" date="2012-10" db="EMBL/GenBank/DDBJ databases">
        <authorList>
            <person name="Harkins D.M."/>
            <person name="Durkin A.S."/>
            <person name="Brinkac L.M."/>
            <person name="Selengut J.D."/>
            <person name="Sanka R."/>
            <person name="DePew J."/>
            <person name="Purushe J."/>
            <person name="Peacock S.J."/>
            <person name="Thaipadungpanit J."/>
            <person name="Wuthiekanun V.W."/>
            <person name="Day N.P."/>
            <person name="Vinetz J.M."/>
            <person name="Sutton G.G."/>
            <person name="Nelson W.C."/>
            <person name="Fouts D.E."/>
        </authorList>
    </citation>
    <scope>NUCLEOTIDE SEQUENCE [LARGE SCALE GENOMIC DNA]</scope>
    <source>
        <strain evidence="1 2">H1</strain>
    </source>
</reference>
<protein>
    <submittedName>
        <fullName evidence="1">Uncharacterized protein</fullName>
    </submittedName>
</protein>
<proteinExistence type="predicted"/>
<gene>
    <name evidence="1" type="ORF">LEP1GSC081_0641</name>
</gene>
<organism evidence="1 2">
    <name type="scientific">Leptospira kirschneri str. H1</name>
    <dbReference type="NCBI Taxonomy" id="1049966"/>
    <lineage>
        <taxon>Bacteria</taxon>
        <taxon>Pseudomonadati</taxon>
        <taxon>Spirochaetota</taxon>
        <taxon>Spirochaetia</taxon>
        <taxon>Leptospirales</taxon>
        <taxon>Leptospiraceae</taxon>
        <taxon>Leptospira</taxon>
    </lineage>
</organism>
<sequence>MIGLFKKAKYEQVEIVSTLYAVWNNRIIKREPIEDKLLKEDFLDWDSKKAKYEDHLDKALSWMREKNLVPDGWGPLIEKTK</sequence>